<organism evidence="9 10">
    <name type="scientific">Thermococcus pacificus</name>
    <dbReference type="NCBI Taxonomy" id="71998"/>
    <lineage>
        <taxon>Archaea</taxon>
        <taxon>Methanobacteriati</taxon>
        <taxon>Methanobacteriota</taxon>
        <taxon>Thermococci</taxon>
        <taxon>Thermococcales</taxon>
        <taxon>Thermococcaceae</taxon>
        <taxon>Thermococcus</taxon>
    </lineage>
</organism>
<feature type="transmembrane region" description="Helical" evidence="8">
    <location>
        <begin position="137"/>
        <end position="160"/>
    </location>
</feature>
<protein>
    <submittedName>
        <fullName evidence="9">Archaeosortase family protein ArtF</fullName>
    </submittedName>
</protein>
<evidence type="ECO:0000256" key="4">
    <source>
        <dbReference type="ARBA" id="ARBA00022692"/>
    </source>
</evidence>
<feature type="transmembrane region" description="Helical" evidence="8">
    <location>
        <begin position="104"/>
        <end position="125"/>
    </location>
</feature>
<evidence type="ECO:0000313" key="9">
    <source>
        <dbReference type="EMBL" id="ASJ07322.1"/>
    </source>
</evidence>
<dbReference type="InterPro" id="IPR027557">
    <property type="entry name" value="Archaeo_ArtF"/>
</dbReference>
<gene>
    <name evidence="9" type="ORF">A3L08_08300</name>
</gene>
<keyword evidence="7 8" id="KW-0472">Membrane</keyword>
<dbReference type="InterPro" id="IPR019127">
    <property type="entry name" value="Exosortase"/>
</dbReference>
<dbReference type="GO" id="GO:0006508">
    <property type="term" value="P:proteolysis"/>
    <property type="evidence" value="ECO:0007669"/>
    <property type="project" value="UniProtKB-KW"/>
</dbReference>
<dbReference type="Pfam" id="PF09721">
    <property type="entry name" value="Exosortase_EpsH"/>
    <property type="match status" value="1"/>
</dbReference>
<evidence type="ECO:0000256" key="8">
    <source>
        <dbReference type="SAM" id="Phobius"/>
    </source>
</evidence>
<feature type="transmembrane region" description="Helical" evidence="8">
    <location>
        <begin position="72"/>
        <end position="92"/>
    </location>
</feature>
<evidence type="ECO:0000256" key="2">
    <source>
        <dbReference type="ARBA" id="ARBA00022475"/>
    </source>
</evidence>
<dbReference type="NCBIfam" id="TIGR04178">
    <property type="entry name" value="exo_archaeo"/>
    <property type="match status" value="1"/>
</dbReference>
<comment type="subcellular location">
    <subcellularLocation>
        <location evidence="1">Cell membrane</location>
        <topology evidence="1">Multi-pass membrane protein</topology>
    </subcellularLocation>
</comment>
<dbReference type="Proteomes" id="UP000197418">
    <property type="component" value="Chromosome"/>
</dbReference>
<keyword evidence="3" id="KW-0645">Protease</keyword>
<dbReference type="AlphaFoldDB" id="A0A218P968"/>
<dbReference type="NCBIfam" id="TIGR04293">
    <property type="entry name" value="archaeo_artF"/>
    <property type="match status" value="1"/>
</dbReference>
<dbReference type="GeneID" id="33316266"/>
<accession>A0A218P968</accession>
<evidence type="ECO:0000256" key="1">
    <source>
        <dbReference type="ARBA" id="ARBA00004651"/>
    </source>
</evidence>
<feature type="transmembrane region" description="Helical" evidence="8">
    <location>
        <begin position="12"/>
        <end position="31"/>
    </location>
</feature>
<evidence type="ECO:0000313" key="10">
    <source>
        <dbReference type="Proteomes" id="UP000197418"/>
    </source>
</evidence>
<dbReference type="EMBL" id="CP015102">
    <property type="protein sequence ID" value="ASJ07322.1"/>
    <property type="molecule type" value="Genomic_DNA"/>
</dbReference>
<keyword evidence="4 8" id="KW-0812">Transmembrane</keyword>
<evidence type="ECO:0000256" key="7">
    <source>
        <dbReference type="ARBA" id="ARBA00023136"/>
    </source>
</evidence>
<dbReference type="GO" id="GO:0008233">
    <property type="term" value="F:peptidase activity"/>
    <property type="evidence" value="ECO:0007669"/>
    <property type="project" value="UniProtKB-KW"/>
</dbReference>
<evidence type="ECO:0000256" key="5">
    <source>
        <dbReference type="ARBA" id="ARBA00022801"/>
    </source>
</evidence>
<dbReference type="RefSeq" id="WP_088854568.1">
    <property type="nucleotide sequence ID" value="NZ_CP015102.1"/>
</dbReference>
<dbReference type="GO" id="GO:0005886">
    <property type="term" value="C:plasma membrane"/>
    <property type="evidence" value="ECO:0007669"/>
    <property type="project" value="UniProtKB-SubCell"/>
</dbReference>
<dbReference type="KEGG" id="tpaf:A3L08_08300"/>
<dbReference type="OrthoDB" id="100302at2157"/>
<evidence type="ECO:0000256" key="6">
    <source>
        <dbReference type="ARBA" id="ARBA00022989"/>
    </source>
</evidence>
<keyword evidence="2" id="KW-1003">Cell membrane</keyword>
<keyword evidence="5" id="KW-0378">Hydrolase</keyword>
<evidence type="ECO:0000256" key="3">
    <source>
        <dbReference type="ARBA" id="ARBA00022670"/>
    </source>
</evidence>
<keyword evidence="10" id="KW-1185">Reference proteome</keyword>
<keyword evidence="6 8" id="KW-1133">Transmembrane helix</keyword>
<reference evidence="9 10" key="1">
    <citation type="submission" date="2016-04" db="EMBL/GenBank/DDBJ databases">
        <title>Complete genome sequence of Thermococcus pacificus type strain P4.</title>
        <authorList>
            <person name="Oger P.M."/>
        </authorList>
    </citation>
    <scope>NUCLEOTIDE SEQUENCE [LARGE SCALE GENOMIC DNA]</scope>
    <source>
        <strain evidence="9 10">P-4</strain>
    </source>
</reference>
<sequence length="169" mass="19086">MKLSGERKNLLILAAYLTVFPIVTLLIGFAVGKPLIRIEASNIHLLLETFGIENHLVGGQIYVPADRMSFEITWQCSGAFSMTLYTLIYLLLPGLKKKPMEWLFGVSAIYIANILRVFFSIYLYYEFGEGAFNTFHYTVGPILLFLLVVILIAHVFLLGLRSSTKPSKF</sequence>
<name>A0A218P968_9EURY</name>
<proteinExistence type="predicted"/>
<dbReference type="InterPro" id="IPR026392">
    <property type="entry name" value="Exo/Archaeosortase_dom"/>
</dbReference>